<name>A0A5J4XCR2_9EUKA</name>
<accession>A0A5J4XCR2</accession>
<gene>
    <name evidence="1" type="ORF">EZS28_000171</name>
</gene>
<sequence>MLMIDSKDKDIRKSVIYIISHIIGADFKLLKEGQQHPLRQQLTNDGTIAKMIQLYKDKENKNIDFKISEIIAHILKASELNADSNVEIIQLFKEKTRFDELALIAENPANHEAILSNYFVKKLFQYEIISLQSLNLTIPLLKFGSYNTKKLVILAIKQKVEILKSDQYLDKQAHESNYLTKEKKQIHIKAKIAFALIRWVEGMIEEEGDYEEIDAKQL</sequence>
<evidence type="ECO:0000313" key="2">
    <source>
        <dbReference type="Proteomes" id="UP000324800"/>
    </source>
</evidence>
<protein>
    <submittedName>
        <fullName evidence="1">Uncharacterized protein</fullName>
    </submittedName>
</protein>
<dbReference type="AlphaFoldDB" id="A0A5J4XCR2"/>
<proteinExistence type="predicted"/>
<dbReference type="Proteomes" id="UP000324800">
    <property type="component" value="Unassembled WGS sequence"/>
</dbReference>
<comment type="caution">
    <text evidence="1">The sequence shown here is derived from an EMBL/GenBank/DDBJ whole genome shotgun (WGS) entry which is preliminary data.</text>
</comment>
<evidence type="ECO:0000313" key="1">
    <source>
        <dbReference type="EMBL" id="KAA6404309.1"/>
    </source>
</evidence>
<reference evidence="1 2" key="1">
    <citation type="submission" date="2019-03" db="EMBL/GenBank/DDBJ databases">
        <title>Single cell metagenomics reveals metabolic interactions within the superorganism composed of flagellate Streblomastix strix and complex community of Bacteroidetes bacteria on its surface.</title>
        <authorList>
            <person name="Treitli S.C."/>
            <person name="Kolisko M."/>
            <person name="Husnik F."/>
            <person name="Keeling P."/>
            <person name="Hampl V."/>
        </authorList>
    </citation>
    <scope>NUCLEOTIDE SEQUENCE [LARGE SCALE GENOMIC DNA]</scope>
    <source>
        <strain evidence="1">ST1C</strain>
    </source>
</reference>
<dbReference type="EMBL" id="SNRW01000012">
    <property type="protein sequence ID" value="KAA6404309.1"/>
    <property type="molecule type" value="Genomic_DNA"/>
</dbReference>
<organism evidence="1 2">
    <name type="scientific">Streblomastix strix</name>
    <dbReference type="NCBI Taxonomy" id="222440"/>
    <lineage>
        <taxon>Eukaryota</taxon>
        <taxon>Metamonada</taxon>
        <taxon>Preaxostyla</taxon>
        <taxon>Oxymonadida</taxon>
        <taxon>Streblomastigidae</taxon>
        <taxon>Streblomastix</taxon>
    </lineage>
</organism>